<proteinExistence type="predicted"/>
<sequence length="125" mass="14170">MNLCFEGPNLFFEQSKEAIDWLRVYSYADLRPRNQTAVDDFSELNMEALEHDLLEEPSMSLQIATTNATLEKLISTAGALAKSSQAQLERSTGVMREHVNAFERAPELIADQYCPGIRPYIDKDK</sequence>
<comment type="caution">
    <text evidence="1">The sequence shown here is derived from an EMBL/GenBank/DDBJ whole genome shotgun (WGS) entry which is preliminary data.</text>
</comment>
<accession>A0A016WDS3</accession>
<dbReference type="AlphaFoldDB" id="A0A016WDS3"/>
<dbReference type="EMBL" id="JARK01000367">
    <property type="protein sequence ID" value="EYC37756.1"/>
    <property type="molecule type" value="Genomic_DNA"/>
</dbReference>
<evidence type="ECO:0000313" key="2">
    <source>
        <dbReference type="Proteomes" id="UP000024635"/>
    </source>
</evidence>
<evidence type="ECO:0000313" key="1">
    <source>
        <dbReference type="EMBL" id="EYC37756.1"/>
    </source>
</evidence>
<name>A0A016WDS3_9BILA</name>
<reference evidence="2" key="1">
    <citation type="journal article" date="2015" name="Nat. Genet.">
        <title>The genome and transcriptome of the zoonotic hookworm Ancylostoma ceylanicum identify infection-specific gene families.</title>
        <authorList>
            <person name="Schwarz E.M."/>
            <person name="Hu Y."/>
            <person name="Antoshechkin I."/>
            <person name="Miller M.M."/>
            <person name="Sternberg P.W."/>
            <person name="Aroian R.V."/>
        </authorList>
    </citation>
    <scope>NUCLEOTIDE SEQUENCE</scope>
    <source>
        <strain evidence="2">HY135</strain>
    </source>
</reference>
<keyword evidence="2" id="KW-1185">Reference proteome</keyword>
<organism evidence="1 2">
    <name type="scientific">Ancylostoma ceylanicum</name>
    <dbReference type="NCBI Taxonomy" id="53326"/>
    <lineage>
        <taxon>Eukaryota</taxon>
        <taxon>Metazoa</taxon>
        <taxon>Ecdysozoa</taxon>
        <taxon>Nematoda</taxon>
        <taxon>Chromadorea</taxon>
        <taxon>Rhabditida</taxon>
        <taxon>Rhabditina</taxon>
        <taxon>Rhabditomorpha</taxon>
        <taxon>Strongyloidea</taxon>
        <taxon>Ancylostomatidae</taxon>
        <taxon>Ancylostomatinae</taxon>
        <taxon>Ancylostoma</taxon>
    </lineage>
</organism>
<protein>
    <submittedName>
        <fullName evidence="1">Uncharacterized protein</fullName>
    </submittedName>
</protein>
<dbReference type="Proteomes" id="UP000024635">
    <property type="component" value="Unassembled WGS sequence"/>
</dbReference>
<gene>
    <name evidence="1" type="primary">Acey_s0767.g2179</name>
    <name evidence="1" type="ORF">Y032_0767g2179</name>
</gene>